<dbReference type="CDD" id="cd10917">
    <property type="entry name" value="CE4_NodB_like_6s_7s"/>
    <property type="match status" value="1"/>
</dbReference>
<dbReference type="InterPro" id="IPR050248">
    <property type="entry name" value="Polysacc_deacetylase_ArnD"/>
</dbReference>
<evidence type="ECO:0000313" key="2">
    <source>
        <dbReference type="EMBL" id="AOU97453.1"/>
    </source>
</evidence>
<evidence type="ECO:0000313" key="3">
    <source>
        <dbReference type="Proteomes" id="UP000095401"/>
    </source>
</evidence>
<name>A0A1D8ILW9_9GAMM</name>
<dbReference type="PROSITE" id="PS51677">
    <property type="entry name" value="NODB"/>
    <property type="match status" value="1"/>
</dbReference>
<dbReference type="RefSeq" id="WP_070077838.1">
    <property type="nucleotide sequence ID" value="NZ_CP017415.1"/>
</dbReference>
<dbReference type="GO" id="GO:0016810">
    <property type="term" value="F:hydrolase activity, acting on carbon-nitrogen (but not peptide) bonds"/>
    <property type="evidence" value="ECO:0007669"/>
    <property type="project" value="InterPro"/>
</dbReference>
<feature type="domain" description="NodB homology" evidence="1">
    <location>
        <begin position="83"/>
        <end position="267"/>
    </location>
</feature>
<dbReference type="Gene3D" id="3.20.20.370">
    <property type="entry name" value="Glycoside hydrolase/deacetylase"/>
    <property type="match status" value="1"/>
</dbReference>
<evidence type="ECO:0000259" key="1">
    <source>
        <dbReference type="PROSITE" id="PS51677"/>
    </source>
</evidence>
<protein>
    <recommendedName>
        <fullName evidence="1">NodB homology domain-containing protein</fullName>
    </recommendedName>
</protein>
<dbReference type="Proteomes" id="UP000095401">
    <property type="component" value="Chromosome"/>
</dbReference>
<dbReference type="EMBL" id="CP017415">
    <property type="protein sequence ID" value="AOU97453.1"/>
    <property type="molecule type" value="Genomic_DNA"/>
</dbReference>
<proteinExistence type="predicted"/>
<dbReference type="Pfam" id="PF01522">
    <property type="entry name" value="Polysacc_deac_1"/>
    <property type="match status" value="1"/>
</dbReference>
<dbReference type="GO" id="GO:0005975">
    <property type="term" value="P:carbohydrate metabolic process"/>
    <property type="evidence" value="ECO:0007669"/>
    <property type="project" value="InterPro"/>
</dbReference>
<dbReference type="AlphaFoldDB" id="A0A1D8ILW9"/>
<dbReference type="PANTHER" id="PTHR10587:SF137">
    <property type="entry name" value="4-DEOXY-4-FORMAMIDO-L-ARABINOSE-PHOSPHOUNDECAPRENOL DEFORMYLASE ARND-RELATED"/>
    <property type="match status" value="1"/>
</dbReference>
<accession>A0A1D8ILW9</accession>
<dbReference type="KEGG" id="aprs:BI364_05205"/>
<dbReference type="SUPFAM" id="SSF88713">
    <property type="entry name" value="Glycoside hydrolase/deacetylase"/>
    <property type="match status" value="1"/>
</dbReference>
<gene>
    <name evidence="2" type="ORF">BI364_05205</name>
</gene>
<sequence length="288" mass="31680">MARPITPLPATFLPQRMVAAHQITLCVQTLNGLAVWLGVIDWREGLSILSLNLLIMFALVLCPRCRLLGPNFARLPNEDAAQGAVALTFDDGPDPTVTPLILDILERYDAHASFFCVGQKAARHPELIREILRRGHSVENHSDRHAPAFAAFGAGALLGDILAAQRVLSETGGQIPRYFRAPMGFRSPLLAGVLRRLDLTHVAWTRRGYDRILRDPHRVYQRLIQGLTPGDILLLHDTRSGKDTPPLALEVLPLLLDHLATQGLRAIALPPNMGIPHATANREPSLHS</sequence>
<keyword evidence="3" id="KW-1185">Reference proteome</keyword>
<dbReference type="PANTHER" id="PTHR10587">
    <property type="entry name" value="GLYCOSYL TRANSFERASE-RELATED"/>
    <property type="match status" value="1"/>
</dbReference>
<dbReference type="InterPro" id="IPR011330">
    <property type="entry name" value="Glyco_hydro/deAcase_b/a-brl"/>
</dbReference>
<organism evidence="2 3">
    <name type="scientific">Acidihalobacter yilgarnensis</name>
    <dbReference type="NCBI Taxonomy" id="2819280"/>
    <lineage>
        <taxon>Bacteria</taxon>
        <taxon>Pseudomonadati</taxon>
        <taxon>Pseudomonadota</taxon>
        <taxon>Gammaproteobacteria</taxon>
        <taxon>Chromatiales</taxon>
        <taxon>Ectothiorhodospiraceae</taxon>
        <taxon>Acidihalobacter</taxon>
    </lineage>
</organism>
<reference evidence="3" key="1">
    <citation type="submission" date="2016-09" db="EMBL/GenBank/DDBJ databases">
        <title>Acidihalobacter prosperus F5.</title>
        <authorList>
            <person name="Khaleque H.N."/>
            <person name="Ramsay J.P."/>
            <person name="Kaksonen A.H."/>
            <person name="Boxall N.J."/>
            <person name="Watkin E.L.J."/>
        </authorList>
    </citation>
    <scope>NUCLEOTIDE SEQUENCE [LARGE SCALE GENOMIC DNA]</scope>
    <source>
        <strain evidence="3">F5</strain>
    </source>
</reference>
<dbReference type="InterPro" id="IPR002509">
    <property type="entry name" value="NODB_dom"/>
</dbReference>